<proteinExistence type="predicted"/>
<gene>
    <name evidence="1" type="ORF">EIN_368770</name>
</gene>
<dbReference type="AlphaFoldDB" id="A0A0A1U3M8"/>
<dbReference type="EMBL" id="KB206690">
    <property type="protein sequence ID" value="ELP88829.1"/>
    <property type="molecule type" value="Genomic_DNA"/>
</dbReference>
<keyword evidence="2" id="KW-1185">Reference proteome</keyword>
<evidence type="ECO:0000313" key="1">
    <source>
        <dbReference type="EMBL" id="ELP88829.1"/>
    </source>
</evidence>
<reference evidence="1 2" key="1">
    <citation type="submission" date="2012-10" db="EMBL/GenBank/DDBJ databases">
        <authorList>
            <person name="Zafar N."/>
            <person name="Inman J."/>
            <person name="Hall N."/>
            <person name="Lorenzi H."/>
            <person name="Caler E."/>
        </authorList>
    </citation>
    <scope>NUCLEOTIDE SEQUENCE [LARGE SCALE GENOMIC DNA]</scope>
    <source>
        <strain evidence="1 2">IP1</strain>
    </source>
</reference>
<sequence>MRPTFLQIFQLPYFQKSATENRLRSLRDIKLKKGIEMYMSEIKEASQQVPLMLELNNFLCECTNEKLARKLNNEDVQIVLHLIISSHTEINTQTFFATYPFFLFFLDDCLSFFSDFQVRKDALDFVIKLMLHLSFDQHFTQLLLAAADFPVFGGYDYKYLQPALMSYMYAFPSKSTLERKTEAVYFITTILSTCFDKESNMNKLGALFKGIITEIFPSILFKIPDFINTSVHEKYLLTEYKEVVILFLKIFLINPTRFVGLCKTFSFLDTFKTIFVIVMEMGWTANEFQEQVLPALRWYFFLFFSQNVETLKLGLGTERLLFLQKFFIEKLERFLVTRKIQQNEDLKLYESVIGFLEGCANSFTSYDLAFCIFFENVFEKCYVAILNGIIPVVGNLDGSVDIFEVELAQKSQRLVWTLLVVLFKITKNQESVWFDGDHSLRKIIMYLEKFMVLALENHEVLDLMAKRKKFETNFYGWTEEDYKTIFQRLSKLLLSLDTLVDPTIITKVKILSEDPKKTINKRKVIYL</sequence>
<organism evidence="1 2">
    <name type="scientific">Entamoeba invadens IP1</name>
    <dbReference type="NCBI Taxonomy" id="370355"/>
    <lineage>
        <taxon>Eukaryota</taxon>
        <taxon>Amoebozoa</taxon>
        <taxon>Evosea</taxon>
        <taxon>Archamoebae</taxon>
        <taxon>Mastigamoebida</taxon>
        <taxon>Entamoebidae</taxon>
        <taxon>Entamoeba</taxon>
    </lineage>
</organism>
<dbReference type="GeneID" id="14887813"/>
<dbReference type="Proteomes" id="UP000014680">
    <property type="component" value="Unassembled WGS sequence"/>
</dbReference>
<evidence type="ECO:0000313" key="2">
    <source>
        <dbReference type="Proteomes" id="UP000014680"/>
    </source>
</evidence>
<name>A0A0A1U3M8_ENTIV</name>
<accession>A0A0A1U3M8</accession>
<dbReference type="OrthoDB" id="28818at2759"/>
<protein>
    <submittedName>
        <fullName evidence="1">Uncharacterized protein</fullName>
    </submittedName>
</protein>
<dbReference type="VEuPathDB" id="AmoebaDB:EIN_368770"/>
<dbReference type="KEGG" id="eiv:EIN_368770"/>
<dbReference type="RefSeq" id="XP_004255600.1">
    <property type="nucleotide sequence ID" value="XM_004255552.1"/>
</dbReference>